<keyword evidence="2" id="KW-1185">Reference proteome</keyword>
<sequence length="71" mass="8276">MLGLMPLLSAVHAAKLSKDGWSCVNYFHKRRMGLQLLAMDAQQRKRMQNRQAQRTYRKLRKSVAKNAIFVD</sequence>
<protein>
    <recommendedName>
        <fullName evidence="3">BZIP domain-containing protein</fullName>
    </recommendedName>
</protein>
<evidence type="ECO:0008006" key="3">
    <source>
        <dbReference type="Google" id="ProtNLM"/>
    </source>
</evidence>
<accession>A0A6G1IMS7</accession>
<organism evidence="1 2">
    <name type="scientific">Lentithecium fluviatile CBS 122367</name>
    <dbReference type="NCBI Taxonomy" id="1168545"/>
    <lineage>
        <taxon>Eukaryota</taxon>
        <taxon>Fungi</taxon>
        <taxon>Dikarya</taxon>
        <taxon>Ascomycota</taxon>
        <taxon>Pezizomycotina</taxon>
        <taxon>Dothideomycetes</taxon>
        <taxon>Pleosporomycetidae</taxon>
        <taxon>Pleosporales</taxon>
        <taxon>Massarineae</taxon>
        <taxon>Lentitheciaceae</taxon>
        <taxon>Lentithecium</taxon>
    </lineage>
</organism>
<proteinExistence type="predicted"/>
<gene>
    <name evidence="1" type="ORF">K458DRAFT_422108</name>
</gene>
<reference evidence="1" key="1">
    <citation type="journal article" date="2020" name="Stud. Mycol.">
        <title>101 Dothideomycetes genomes: a test case for predicting lifestyles and emergence of pathogens.</title>
        <authorList>
            <person name="Haridas S."/>
            <person name="Albert R."/>
            <person name="Binder M."/>
            <person name="Bloem J."/>
            <person name="Labutti K."/>
            <person name="Salamov A."/>
            <person name="Andreopoulos B."/>
            <person name="Baker S."/>
            <person name="Barry K."/>
            <person name="Bills G."/>
            <person name="Bluhm B."/>
            <person name="Cannon C."/>
            <person name="Castanera R."/>
            <person name="Culley D."/>
            <person name="Daum C."/>
            <person name="Ezra D."/>
            <person name="Gonzalez J."/>
            <person name="Henrissat B."/>
            <person name="Kuo A."/>
            <person name="Liang C."/>
            <person name="Lipzen A."/>
            <person name="Lutzoni F."/>
            <person name="Magnuson J."/>
            <person name="Mondo S."/>
            <person name="Nolan M."/>
            <person name="Ohm R."/>
            <person name="Pangilinan J."/>
            <person name="Park H.-J."/>
            <person name="Ramirez L."/>
            <person name="Alfaro M."/>
            <person name="Sun H."/>
            <person name="Tritt A."/>
            <person name="Yoshinaga Y."/>
            <person name="Zwiers L.-H."/>
            <person name="Turgeon B."/>
            <person name="Goodwin S."/>
            <person name="Spatafora J."/>
            <person name="Crous P."/>
            <person name="Grigoriev I."/>
        </authorList>
    </citation>
    <scope>NUCLEOTIDE SEQUENCE</scope>
    <source>
        <strain evidence="1">CBS 122367</strain>
    </source>
</reference>
<dbReference type="Proteomes" id="UP000799291">
    <property type="component" value="Unassembled WGS sequence"/>
</dbReference>
<dbReference type="EMBL" id="MU005602">
    <property type="protein sequence ID" value="KAF2679547.1"/>
    <property type="molecule type" value="Genomic_DNA"/>
</dbReference>
<evidence type="ECO:0000313" key="1">
    <source>
        <dbReference type="EMBL" id="KAF2679547.1"/>
    </source>
</evidence>
<name>A0A6G1IMS7_9PLEO</name>
<evidence type="ECO:0000313" key="2">
    <source>
        <dbReference type="Proteomes" id="UP000799291"/>
    </source>
</evidence>
<dbReference type="AlphaFoldDB" id="A0A6G1IMS7"/>